<evidence type="ECO:0000256" key="1">
    <source>
        <dbReference type="ARBA" id="ARBA00004771"/>
    </source>
</evidence>
<evidence type="ECO:0000256" key="6">
    <source>
        <dbReference type="ARBA" id="ARBA00022679"/>
    </source>
</evidence>
<dbReference type="EMBL" id="FOHB01000002">
    <property type="protein sequence ID" value="SER95803.1"/>
    <property type="molecule type" value="Genomic_DNA"/>
</dbReference>
<reference evidence="14" key="1">
    <citation type="submission" date="2016-10" db="EMBL/GenBank/DDBJ databases">
        <authorList>
            <person name="Varghese N."/>
            <person name="Submissions S."/>
        </authorList>
    </citation>
    <scope>NUCLEOTIDE SEQUENCE [LARGE SCALE GENOMIC DNA]</scope>
    <source>
        <strain evidence="14">CGMCC 1.6963</strain>
    </source>
</reference>
<name>A0A1H9TGR8_9MICO</name>
<dbReference type="RefSeq" id="WP_091756941.1">
    <property type="nucleotide sequence ID" value="NZ_FOHB01000002.1"/>
</dbReference>
<dbReference type="GO" id="GO:0006071">
    <property type="term" value="P:glycerol metabolic process"/>
    <property type="evidence" value="ECO:0007669"/>
    <property type="project" value="UniProtKB-KW"/>
</dbReference>
<sequence>MVDVDRLTADDQIVLLADDRWPQDVGLLALLDGASLVGDDGQVVLDAVRAWIETRLDAVPRLRQVLWVPTRVVGRPVWVDDAQFDLRHHVRTATVAPPGDEAQLLATVERLRRCTLDRSRPLWELWLLAGLPEDRVGLFARVHHVACDGLAGITTFGSLLSTVAPTTGRPWEPSPPPTRRELMTDNLRRTADLLRRTATPAMHPARTARRARAAWPPIHDLFTGEPGPQTSLNRLVGTGRTFALARAELDLVYGTARAHHATINDVLLTAVAGGVRELLRQRGEPAHDLILPIYVPVSLREDRHAEQTGNRLSQIVLPLHLDAAAPGTKLEQIAADTRRRKAMPHPPLGSVFRGRLLGHAMLRLVAGKRVNLTSADLVGPPTPLSLGDAPLLEMFPLLNLIGNVTLGVSAISYRGQLNMMAVGDADTYPDLDVFALGFRRELHALTQPVTAASSGEAAR</sequence>
<dbReference type="InterPro" id="IPR009721">
    <property type="entry name" value="O-acyltransferase_WSD1_C"/>
</dbReference>
<comment type="similarity">
    <text evidence="3">Belongs to the long-chain O-acyltransferase family.</text>
</comment>
<feature type="domain" description="O-acyltransferase WSD1-like N-terminal" evidence="11">
    <location>
        <begin position="16"/>
        <end position="266"/>
    </location>
</feature>
<accession>A0A1H9TGR8</accession>
<dbReference type="GO" id="GO:0051701">
    <property type="term" value="P:biological process involved in interaction with host"/>
    <property type="evidence" value="ECO:0007669"/>
    <property type="project" value="TreeGrafter"/>
</dbReference>
<dbReference type="GO" id="GO:0071731">
    <property type="term" value="P:response to nitric oxide"/>
    <property type="evidence" value="ECO:0007669"/>
    <property type="project" value="TreeGrafter"/>
</dbReference>
<dbReference type="PANTHER" id="PTHR31650">
    <property type="entry name" value="O-ACYLTRANSFERASE (WSD1-LIKE) FAMILY PROTEIN"/>
    <property type="match status" value="1"/>
</dbReference>
<gene>
    <name evidence="13" type="ORF">SAMN05216199_1582</name>
</gene>
<keyword evidence="7" id="KW-0319">Glycerol metabolism</keyword>
<comment type="pathway">
    <text evidence="1">Glycerolipid metabolism; triacylglycerol biosynthesis.</text>
</comment>
<dbReference type="UniPathway" id="UPA00282"/>
<keyword evidence="8" id="KW-0443">Lipid metabolism</keyword>
<evidence type="ECO:0000313" key="14">
    <source>
        <dbReference type="Proteomes" id="UP000199019"/>
    </source>
</evidence>
<comment type="catalytic activity">
    <reaction evidence="10">
        <text>an acyl-CoA + a 1,2-diacyl-sn-glycerol = a triacyl-sn-glycerol + CoA</text>
        <dbReference type="Rhea" id="RHEA:10868"/>
        <dbReference type="ChEBI" id="CHEBI:17815"/>
        <dbReference type="ChEBI" id="CHEBI:57287"/>
        <dbReference type="ChEBI" id="CHEBI:58342"/>
        <dbReference type="ChEBI" id="CHEBI:64615"/>
        <dbReference type="EC" id="2.3.1.20"/>
    </reaction>
</comment>
<dbReference type="GO" id="GO:0005886">
    <property type="term" value="C:plasma membrane"/>
    <property type="evidence" value="ECO:0007669"/>
    <property type="project" value="TreeGrafter"/>
</dbReference>
<evidence type="ECO:0000256" key="5">
    <source>
        <dbReference type="ARBA" id="ARBA00022516"/>
    </source>
</evidence>
<dbReference type="InterPro" id="IPR023213">
    <property type="entry name" value="CAT-like_dom_sf"/>
</dbReference>
<dbReference type="AlphaFoldDB" id="A0A1H9TGR8"/>
<evidence type="ECO:0000259" key="11">
    <source>
        <dbReference type="Pfam" id="PF03007"/>
    </source>
</evidence>
<evidence type="ECO:0000256" key="7">
    <source>
        <dbReference type="ARBA" id="ARBA00022798"/>
    </source>
</evidence>
<evidence type="ECO:0000256" key="4">
    <source>
        <dbReference type="ARBA" id="ARBA00013244"/>
    </source>
</evidence>
<organism evidence="13 14">
    <name type="scientific">Pedococcus cremeus</name>
    <dbReference type="NCBI Taxonomy" id="587636"/>
    <lineage>
        <taxon>Bacteria</taxon>
        <taxon>Bacillati</taxon>
        <taxon>Actinomycetota</taxon>
        <taxon>Actinomycetes</taxon>
        <taxon>Micrococcales</taxon>
        <taxon>Intrasporangiaceae</taxon>
        <taxon>Pedococcus</taxon>
    </lineage>
</organism>
<evidence type="ECO:0000259" key="12">
    <source>
        <dbReference type="Pfam" id="PF06974"/>
    </source>
</evidence>
<dbReference type="Pfam" id="PF03007">
    <property type="entry name" value="WS_DGAT_cat"/>
    <property type="match status" value="1"/>
</dbReference>
<dbReference type="GO" id="GO:0019432">
    <property type="term" value="P:triglyceride biosynthetic process"/>
    <property type="evidence" value="ECO:0007669"/>
    <property type="project" value="UniProtKB-UniPathway"/>
</dbReference>
<dbReference type="GO" id="GO:0004144">
    <property type="term" value="F:diacylglycerol O-acyltransferase activity"/>
    <property type="evidence" value="ECO:0007669"/>
    <property type="project" value="UniProtKB-EC"/>
</dbReference>
<dbReference type="Gene3D" id="3.30.559.30">
    <property type="entry name" value="Nonribosomal peptide synthetase, condensation domain"/>
    <property type="match status" value="1"/>
</dbReference>
<keyword evidence="14" id="KW-1185">Reference proteome</keyword>
<keyword evidence="6 13" id="KW-0808">Transferase</keyword>
<dbReference type="InterPro" id="IPR045034">
    <property type="entry name" value="O-acyltransferase_WSD1-like"/>
</dbReference>
<evidence type="ECO:0000256" key="2">
    <source>
        <dbReference type="ARBA" id="ARBA00005189"/>
    </source>
</evidence>
<dbReference type="Proteomes" id="UP000199019">
    <property type="component" value="Unassembled WGS sequence"/>
</dbReference>
<dbReference type="Gene3D" id="3.30.559.10">
    <property type="entry name" value="Chloramphenicol acetyltransferase-like domain"/>
    <property type="match status" value="1"/>
</dbReference>
<comment type="pathway">
    <text evidence="2">Lipid metabolism.</text>
</comment>
<evidence type="ECO:0000256" key="3">
    <source>
        <dbReference type="ARBA" id="ARBA00009587"/>
    </source>
</evidence>
<dbReference type="Pfam" id="PF06974">
    <property type="entry name" value="WS_DGAT_C"/>
    <property type="match status" value="1"/>
</dbReference>
<dbReference type="PANTHER" id="PTHR31650:SF1">
    <property type="entry name" value="WAX ESTER SYNTHASE_DIACYLGLYCEROL ACYLTRANSFERASE 4-RELATED"/>
    <property type="match status" value="1"/>
</dbReference>
<dbReference type="EC" id="2.3.1.20" evidence="4"/>
<dbReference type="STRING" id="587636.SAMN05216199_1582"/>
<dbReference type="OrthoDB" id="9810950at2"/>
<dbReference type="SUPFAM" id="SSF52777">
    <property type="entry name" value="CoA-dependent acyltransferases"/>
    <property type="match status" value="2"/>
</dbReference>
<keyword evidence="5" id="KW-0444">Lipid biosynthesis</keyword>
<evidence type="ECO:0000256" key="8">
    <source>
        <dbReference type="ARBA" id="ARBA00023098"/>
    </source>
</evidence>
<dbReference type="InterPro" id="IPR004255">
    <property type="entry name" value="O-acyltransferase_WSD1_N"/>
</dbReference>
<keyword evidence="9 13" id="KW-0012">Acyltransferase</keyword>
<feature type="domain" description="O-acyltransferase WSD1 C-terminal" evidence="12">
    <location>
        <begin position="309"/>
        <end position="445"/>
    </location>
</feature>
<evidence type="ECO:0000313" key="13">
    <source>
        <dbReference type="EMBL" id="SER95803.1"/>
    </source>
</evidence>
<evidence type="ECO:0000256" key="9">
    <source>
        <dbReference type="ARBA" id="ARBA00023315"/>
    </source>
</evidence>
<proteinExistence type="inferred from homology"/>
<evidence type="ECO:0000256" key="10">
    <source>
        <dbReference type="ARBA" id="ARBA00048109"/>
    </source>
</evidence>
<dbReference type="GO" id="GO:0001666">
    <property type="term" value="P:response to hypoxia"/>
    <property type="evidence" value="ECO:0007669"/>
    <property type="project" value="TreeGrafter"/>
</dbReference>
<protein>
    <recommendedName>
        <fullName evidence="4">diacylglycerol O-acyltransferase</fullName>
        <ecNumber evidence="4">2.3.1.20</ecNumber>
    </recommendedName>
</protein>